<feature type="transmembrane region" description="Helical" evidence="11">
    <location>
        <begin position="260"/>
        <end position="281"/>
    </location>
</feature>
<dbReference type="Pfam" id="PF00005">
    <property type="entry name" value="ABC_tran"/>
    <property type="match status" value="1"/>
</dbReference>
<feature type="transmembrane region" description="Helical" evidence="11">
    <location>
        <begin position="71"/>
        <end position="91"/>
    </location>
</feature>
<dbReference type="PANTHER" id="PTHR43394:SF1">
    <property type="entry name" value="ATP-BINDING CASSETTE SUB-FAMILY B MEMBER 10, MITOCHONDRIAL"/>
    <property type="match status" value="1"/>
</dbReference>
<keyword evidence="5 11" id="KW-0812">Transmembrane</keyword>
<keyword evidence="2" id="KW-0813">Transport</keyword>
<dbReference type="Proteomes" id="UP000198701">
    <property type="component" value="Unassembled WGS sequence"/>
</dbReference>
<feature type="transmembrane region" description="Helical" evidence="11">
    <location>
        <begin position="147"/>
        <end position="169"/>
    </location>
</feature>
<dbReference type="PANTHER" id="PTHR43394">
    <property type="entry name" value="ATP-DEPENDENT PERMEASE MDL1, MITOCHONDRIAL"/>
    <property type="match status" value="1"/>
</dbReference>
<dbReference type="FunFam" id="3.40.50.300:FF:000221">
    <property type="entry name" value="Multidrug ABC transporter ATP-binding protein"/>
    <property type="match status" value="1"/>
</dbReference>
<evidence type="ECO:0000256" key="7">
    <source>
        <dbReference type="ARBA" id="ARBA00022840"/>
    </source>
</evidence>
<keyword evidence="3" id="KW-1003">Cell membrane</keyword>
<keyword evidence="7 12" id="KW-0067">ATP-binding</keyword>
<dbReference type="EMBL" id="FNFU01000018">
    <property type="protein sequence ID" value="SDK92685.1"/>
    <property type="molecule type" value="Genomic_DNA"/>
</dbReference>
<dbReference type="PROSITE" id="PS00211">
    <property type="entry name" value="ABC_TRANSPORTER_1"/>
    <property type="match status" value="1"/>
</dbReference>
<dbReference type="SUPFAM" id="SSF90123">
    <property type="entry name" value="ABC transporter transmembrane region"/>
    <property type="match status" value="1"/>
</dbReference>
<dbReference type="RefSeq" id="WP_092324497.1">
    <property type="nucleotide sequence ID" value="NZ_FNFU01000018.1"/>
</dbReference>
<evidence type="ECO:0000256" key="11">
    <source>
        <dbReference type="SAM" id="Phobius"/>
    </source>
</evidence>
<evidence type="ECO:0000256" key="1">
    <source>
        <dbReference type="ARBA" id="ARBA00004429"/>
    </source>
</evidence>
<evidence type="ECO:0000256" key="2">
    <source>
        <dbReference type="ARBA" id="ARBA00022448"/>
    </source>
</evidence>
<keyword evidence="4" id="KW-0997">Cell inner membrane</keyword>
<dbReference type="InterPro" id="IPR017871">
    <property type="entry name" value="ABC_transporter-like_CS"/>
</dbReference>
<evidence type="ECO:0000313" key="12">
    <source>
        <dbReference type="EMBL" id="SDK92685.1"/>
    </source>
</evidence>
<dbReference type="CDD" id="cd18564">
    <property type="entry name" value="ABC_6TM_exporter_like"/>
    <property type="match status" value="1"/>
</dbReference>
<name>A0A1G9FWH2_9MICO</name>
<dbReference type="SUPFAM" id="SSF52540">
    <property type="entry name" value="P-loop containing nucleoside triphosphate hydrolases"/>
    <property type="match status" value="1"/>
</dbReference>
<dbReference type="InterPro" id="IPR003593">
    <property type="entry name" value="AAA+_ATPase"/>
</dbReference>
<evidence type="ECO:0000256" key="6">
    <source>
        <dbReference type="ARBA" id="ARBA00022741"/>
    </source>
</evidence>
<dbReference type="InterPro" id="IPR036640">
    <property type="entry name" value="ABC1_TM_sf"/>
</dbReference>
<feature type="transmembrane region" description="Helical" evidence="11">
    <location>
        <begin position="175"/>
        <end position="195"/>
    </location>
</feature>
<dbReference type="PROSITE" id="PS50929">
    <property type="entry name" value="ABC_TM1F"/>
    <property type="match status" value="1"/>
</dbReference>
<dbReference type="GO" id="GO:0016887">
    <property type="term" value="F:ATP hydrolysis activity"/>
    <property type="evidence" value="ECO:0007669"/>
    <property type="project" value="InterPro"/>
</dbReference>
<dbReference type="InterPro" id="IPR003439">
    <property type="entry name" value="ABC_transporter-like_ATP-bd"/>
</dbReference>
<sequence length="611" mass="66162">MFLPLWRFRRSMAPHARALTGGVILVVLAAVMQVVLPWPLKVIVDDVLKTSEASDKNGLLRAFGADGLDRLQLLSVALASLLVFTLVNAGARYLGSRLLNGVGERMTASIRVDVFAHLQRLSLSFHDKQRLGDLVTRTTTDIDYLRAMIISIMAVLVPNVLILGFIATICLVVDPTFALIALAVAPLLFAMVVIYRPRVKAASRAARNKDSDIASAMAETFSSVRVMQSSTSEGRHEADFRDRNGARMNAGLRLVRLQSALSPLVDVIVVLGTVLVLWFGVRRVLDGTMTLGLLLVFLAYLKALYDPMKELAKLTTVISRGQVSAERLLEILSTAPEIIDRPGARPAPALTGAVELRGVSFGYAGSEVLHSINLRVEPGRMVAIAGPTGAGKSTLVSLIPRLYDVTQGAVLLDGTDIRDLQLATVRTQISMVLQDSILFRGTIYDNIAYGSDHPTREQVFAAAEAAHVDEFVRALPLGYDTPVAERGVSLSGGQRQRIAIARALVRDTPIVILDEPTSGLDAISEQYVMRGLDRLMIGRSVIVIAHRLSTLRRADVIYVIDHGRIVETGKHADLIAAGGLYSRLDGLQDIPANRAYPKHVAPKPIPAGGLL</sequence>
<accession>A0A1G9FWH2</accession>
<dbReference type="AlphaFoldDB" id="A0A1G9FWH2"/>
<dbReference type="InterPro" id="IPR039421">
    <property type="entry name" value="Type_1_exporter"/>
</dbReference>
<evidence type="ECO:0000256" key="4">
    <source>
        <dbReference type="ARBA" id="ARBA00022519"/>
    </source>
</evidence>
<gene>
    <name evidence="12" type="ORF">SAMN05216282_11849</name>
</gene>
<dbReference type="Gene3D" id="3.40.50.300">
    <property type="entry name" value="P-loop containing nucleotide triphosphate hydrolases"/>
    <property type="match status" value="1"/>
</dbReference>
<evidence type="ECO:0000256" key="5">
    <source>
        <dbReference type="ARBA" id="ARBA00022692"/>
    </source>
</evidence>
<dbReference type="Gene3D" id="1.20.1560.10">
    <property type="entry name" value="ABC transporter type 1, transmembrane domain"/>
    <property type="match status" value="1"/>
</dbReference>
<organism evidence="12 13">
    <name type="scientific">Cryobacterium psychrotolerans</name>
    <dbReference type="NCBI Taxonomy" id="386301"/>
    <lineage>
        <taxon>Bacteria</taxon>
        <taxon>Bacillati</taxon>
        <taxon>Actinomycetota</taxon>
        <taxon>Actinomycetes</taxon>
        <taxon>Micrococcales</taxon>
        <taxon>Microbacteriaceae</taxon>
        <taxon>Cryobacterium</taxon>
    </lineage>
</organism>
<dbReference type="InterPro" id="IPR011527">
    <property type="entry name" value="ABC1_TM_dom"/>
</dbReference>
<keyword evidence="6" id="KW-0547">Nucleotide-binding</keyword>
<evidence type="ECO:0000313" key="13">
    <source>
        <dbReference type="Proteomes" id="UP000198701"/>
    </source>
</evidence>
<dbReference type="Pfam" id="PF00664">
    <property type="entry name" value="ABC_membrane"/>
    <property type="match status" value="1"/>
</dbReference>
<evidence type="ECO:0000256" key="9">
    <source>
        <dbReference type="ARBA" id="ARBA00023136"/>
    </source>
</evidence>
<keyword evidence="9 11" id="KW-0472">Membrane</keyword>
<dbReference type="GO" id="GO:0005886">
    <property type="term" value="C:plasma membrane"/>
    <property type="evidence" value="ECO:0007669"/>
    <property type="project" value="UniProtKB-SubCell"/>
</dbReference>
<comment type="similarity">
    <text evidence="10">Belongs to the ABC transporter superfamily. Siderophore-Fe(3+) uptake transporter (SIUT) (TC 3.A.1.21) family.</text>
</comment>
<dbReference type="InterPro" id="IPR027417">
    <property type="entry name" value="P-loop_NTPase"/>
</dbReference>
<evidence type="ECO:0000256" key="10">
    <source>
        <dbReference type="ARBA" id="ARBA00023455"/>
    </source>
</evidence>
<keyword evidence="8 11" id="KW-1133">Transmembrane helix</keyword>
<dbReference type="GO" id="GO:0015421">
    <property type="term" value="F:ABC-type oligopeptide transporter activity"/>
    <property type="evidence" value="ECO:0007669"/>
    <property type="project" value="TreeGrafter"/>
</dbReference>
<evidence type="ECO:0000256" key="8">
    <source>
        <dbReference type="ARBA" id="ARBA00022989"/>
    </source>
</evidence>
<keyword evidence="13" id="KW-1185">Reference proteome</keyword>
<dbReference type="SMART" id="SM00382">
    <property type="entry name" value="AAA"/>
    <property type="match status" value="1"/>
</dbReference>
<comment type="subcellular location">
    <subcellularLocation>
        <location evidence="1">Cell inner membrane</location>
        <topology evidence="1">Multi-pass membrane protein</topology>
    </subcellularLocation>
</comment>
<dbReference type="OrthoDB" id="9806127at2"/>
<reference evidence="12 13" key="1">
    <citation type="submission" date="2016-10" db="EMBL/GenBank/DDBJ databases">
        <authorList>
            <person name="de Groot N.N."/>
        </authorList>
    </citation>
    <scope>NUCLEOTIDE SEQUENCE [LARGE SCALE GENOMIC DNA]</scope>
    <source>
        <strain evidence="12 13">CGMCC 1.5382</strain>
    </source>
</reference>
<proteinExistence type="inferred from homology"/>
<dbReference type="STRING" id="386301.SAMN05216282_11849"/>
<dbReference type="PROSITE" id="PS50893">
    <property type="entry name" value="ABC_TRANSPORTER_2"/>
    <property type="match status" value="1"/>
</dbReference>
<protein>
    <submittedName>
        <fullName evidence="12">ATP-binding cassette, subfamily B, MsbA</fullName>
    </submittedName>
</protein>
<evidence type="ECO:0000256" key="3">
    <source>
        <dbReference type="ARBA" id="ARBA00022475"/>
    </source>
</evidence>
<dbReference type="GO" id="GO:0005524">
    <property type="term" value="F:ATP binding"/>
    <property type="evidence" value="ECO:0007669"/>
    <property type="project" value="UniProtKB-KW"/>
</dbReference>